<dbReference type="Proteomes" id="UP000054321">
    <property type="component" value="Unassembled WGS sequence"/>
</dbReference>
<dbReference type="Gene3D" id="3.20.20.80">
    <property type="entry name" value="Glycosidases"/>
    <property type="match status" value="1"/>
</dbReference>
<comment type="function">
    <text evidence="5">Splits internally a 1,3-beta-glucan molecule and transfers the newly generated reducing end (the donor) to the non-reducing end of another 1,3-beta-glucan molecule (the acceptor) forming a 1,3-beta linkage, resulting in the elongation of 1,3-beta-glucan chains in the cell wall.</text>
</comment>
<keyword evidence="5" id="KW-0336">GPI-anchor</keyword>
<dbReference type="GO" id="GO:0098552">
    <property type="term" value="C:side of membrane"/>
    <property type="evidence" value="ECO:0007669"/>
    <property type="project" value="UniProtKB-KW"/>
</dbReference>
<proteinExistence type="inferred from homology"/>
<evidence type="ECO:0000256" key="5">
    <source>
        <dbReference type="RuleBase" id="RU361209"/>
    </source>
</evidence>
<dbReference type="InParanoid" id="A0A0C3H647"/>
<evidence type="ECO:0000256" key="3">
    <source>
        <dbReference type="ARBA" id="ARBA00022729"/>
    </source>
</evidence>
<dbReference type="EC" id="2.4.1.-" evidence="5"/>
<keyword evidence="8" id="KW-1185">Reference proteome</keyword>
<dbReference type="AlphaFoldDB" id="A0A0C3H647"/>
<gene>
    <name evidence="7" type="ORF">OIDMADRAFT_118377</name>
</gene>
<keyword evidence="5" id="KW-0472">Membrane</keyword>
<organism evidence="7 8">
    <name type="scientific">Oidiodendron maius (strain Zn)</name>
    <dbReference type="NCBI Taxonomy" id="913774"/>
    <lineage>
        <taxon>Eukaryota</taxon>
        <taxon>Fungi</taxon>
        <taxon>Dikarya</taxon>
        <taxon>Ascomycota</taxon>
        <taxon>Pezizomycotina</taxon>
        <taxon>Leotiomycetes</taxon>
        <taxon>Leotiomycetes incertae sedis</taxon>
        <taxon>Myxotrichaceae</taxon>
        <taxon>Oidiodendron</taxon>
    </lineage>
</organism>
<reference evidence="8" key="2">
    <citation type="submission" date="2015-01" db="EMBL/GenBank/DDBJ databases">
        <title>Evolutionary Origins and Diversification of the Mycorrhizal Mutualists.</title>
        <authorList>
            <consortium name="DOE Joint Genome Institute"/>
            <consortium name="Mycorrhizal Genomics Consortium"/>
            <person name="Kohler A."/>
            <person name="Kuo A."/>
            <person name="Nagy L.G."/>
            <person name="Floudas D."/>
            <person name="Copeland A."/>
            <person name="Barry K.W."/>
            <person name="Cichocki N."/>
            <person name="Veneault-Fourrey C."/>
            <person name="LaButti K."/>
            <person name="Lindquist E.A."/>
            <person name="Lipzen A."/>
            <person name="Lundell T."/>
            <person name="Morin E."/>
            <person name="Murat C."/>
            <person name="Riley R."/>
            <person name="Ohm R."/>
            <person name="Sun H."/>
            <person name="Tunlid A."/>
            <person name="Henrissat B."/>
            <person name="Grigoriev I.V."/>
            <person name="Hibbett D.S."/>
            <person name="Martin F."/>
        </authorList>
    </citation>
    <scope>NUCLEOTIDE SEQUENCE [LARGE SCALE GENOMIC DNA]</scope>
    <source>
        <strain evidence="8">Zn</strain>
    </source>
</reference>
<dbReference type="SUPFAM" id="SSF51445">
    <property type="entry name" value="(Trans)glycosidases"/>
    <property type="match status" value="1"/>
</dbReference>
<dbReference type="InterPro" id="IPR004886">
    <property type="entry name" value="Glucanosyltransferase"/>
</dbReference>
<dbReference type="GO" id="GO:0042124">
    <property type="term" value="F:1,3-beta-glucanosyltransferase activity"/>
    <property type="evidence" value="ECO:0007669"/>
    <property type="project" value="TreeGrafter"/>
</dbReference>
<reference evidence="7 8" key="1">
    <citation type="submission" date="2014-04" db="EMBL/GenBank/DDBJ databases">
        <authorList>
            <consortium name="DOE Joint Genome Institute"/>
            <person name="Kuo A."/>
            <person name="Martino E."/>
            <person name="Perotto S."/>
            <person name="Kohler A."/>
            <person name="Nagy L.G."/>
            <person name="Floudas D."/>
            <person name="Copeland A."/>
            <person name="Barry K.W."/>
            <person name="Cichocki N."/>
            <person name="Veneault-Fourrey C."/>
            <person name="LaButti K."/>
            <person name="Lindquist E.A."/>
            <person name="Lipzen A."/>
            <person name="Lundell T."/>
            <person name="Morin E."/>
            <person name="Murat C."/>
            <person name="Sun H."/>
            <person name="Tunlid A."/>
            <person name="Henrissat B."/>
            <person name="Grigoriev I.V."/>
            <person name="Hibbett D.S."/>
            <person name="Martin F."/>
            <person name="Nordberg H.P."/>
            <person name="Cantor M.N."/>
            <person name="Hua S.X."/>
        </authorList>
    </citation>
    <scope>NUCLEOTIDE SEQUENCE [LARGE SCALE GENOMIC DNA]</scope>
    <source>
        <strain evidence="7 8">Zn</strain>
    </source>
</reference>
<keyword evidence="4" id="KW-0325">Glycoprotein</keyword>
<protein>
    <recommendedName>
        <fullName evidence="5">1,3-beta-glucanosyltransferase</fullName>
        <ecNumber evidence="5">2.4.1.-</ecNumber>
    </recommendedName>
</protein>
<evidence type="ECO:0000313" key="8">
    <source>
        <dbReference type="Proteomes" id="UP000054321"/>
    </source>
</evidence>
<dbReference type="OrthoDB" id="421038at2759"/>
<dbReference type="HOGENOM" id="CLU_021855_0_0_1"/>
<feature type="signal peptide" evidence="5">
    <location>
        <begin position="1"/>
        <end position="22"/>
    </location>
</feature>
<feature type="compositionally biased region" description="Low complexity" evidence="6">
    <location>
        <begin position="386"/>
        <end position="404"/>
    </location>
</feature>
<dbReference type="InterPro" id="IPR017853">
    <property type="entry name" value="GH"/>
</dbReference>
<dbReference type="GO" id="GO:0016787">
    <property type="term" value="F:hydrolase activity"/>
    <property type="evidence" value="ECO:0007669"/>
    <property type="project" value="UniProtKB-KW"/>
</dbReference>
<dbReference type="PANTHER" id="PTHR31468:SF8">
    <property type="entry name" value="1,3-BETA-GLUCANOSYLTRANSFERASE GAS2"/>
    <property type="match status" value="1"/>
</dbReference>
<evidence type="ECO:0000313" key="7">
    <source>
        <dbReference type="EMBL" id="KIN03616.1"/>
    </source>
</evidence>
<dbReference type="PANTHER" id="PTHR31468">
    <property type="entry name" value="1,3-BETA-GLUCANOSYLTRANSFERASE GAS1"/>
    <property type="match status" value="1"/>
</dbReference>
<sequence length="435" mass="46094">MFAIALAGVALLASYAITATNAIDPISVVGSKFFYKNGTQYYIKGIAYQLTQDDPLTDPDQCKLDAALMQNLTANAIRVYHVSAEGDHDGCMSAFADAGIYLLLDLDTFDTQIDPLVTTWNQTQLSAFSKVMDAFAGYDNTLGFFIGNEVIAKANQSLAAPYIKAAARDLKAYRNSKQYRDIPVGYSAADIAELRPMLQDYLACGSNSSESIDMFGLNAYEWCGANTMESSGYALLNTYAENYNVPIFFSETGCNTVPPRDFQDQGSILGPDMDSLWSGAIIYEWIQEVNGYGLISYGPSVNPTVVATGVEGGFTRSGTPTPVLPDFTNLKSKWATLNPTGIASSDYSPTLTPPACPTSTAGGWLVNGDVTLPSVGETLLVGTAPATTSASGTATGSAGSPAPSKKNQSPANGGRQITGMAVGLVAVSLGFMYWL</sequence>
<dbReference type="GO" id="GO:0005886">
    <property type="term" value="C:plasma membrane"/>
    <property type="evidence" value="ECO:0007669"/>
    <property type="project" value="UniProtKB-SubCell"/>
</dbReference>
<name>A0A0C3H647_OIDMZ</name>
<evidence type="ECO:0000256" key="2">
    <source>
        <dbReference type="ARBA" id="ARBA00007528"/>
    </source>
</evidence>
<dbReference type="EMBL" id="KN832873">
    <property type="protein sequence ID" value="KIN03616.1"/>
    <property type="molecule type" value="Genomic_DNA"/>
</dbReference>
<evidence type="ECO:0000256" key="1">
    <source>
        <dbReference type="ARBA" id="ARBA00004609"/>
    </source>
</evidence>
<comment type="subcellular location">
    <subcellularLocation>
        <location evidence="1 5">Cell membrane</location>
        <topology evidence="1 5">Lipid-anchor</topology>
        <topology evidence="1 5">GPI-anchor</topology>
    </subcellularLocation>
</comment>
<evidence type="ECO:0000256" key="4">
    <source>
        <dbReference type="ARBA" id="ARBA00023180"/>
    </source>
</evidence>
<keyword evidence="5" id="KW-0449">Lipoprotein</keyword>
<dbReference type="GO" id="GO:0071970">
    <property type="term" value="P:fungal-type cell wall (1-&gt;3)-beta-D-glucan biosynthetic process"/>
    <property type="evidence" value="ECO:0007669"/>
    <property type="project" value="TreeGrafter"/>
</dbReference>
<dbReference type="Pfam" id="PF03198">
    <property type="entry name" value="Glyco_hydro_72"/>
    <property type="match status" value="1"/>
</dbReference>
<accession>A0A0C3H647</accession>
<keyword evidence="5" id="KW-0808">Transferase</keyword>
<evidence type="ECO:0000256" key="6">
    <source>
        <dbReference type="SAM" id="MobiDB-lite"/>
    </source>
</evidence>
<dbReference type="GO" id="GO:0031505">
    <property type="term" value="P:fungal-type cell wall organization"/>
    <property type="evidence" value="ECO:0007669"/>
    <property type="project" value="TreeGrafter"/>
</dbReference>
<feature type="region of interest" description="Disordered" evidence="6">
    <location>
        <begin position="386"/>
        <end position="414"/>
    </location>
</feature>
<feature type="chain" id="PRO_5005111096" description="1,3-beta-glucanosyltransferase" evidence="5">
    <location>
        <begin position="23"/>
        <end position="435"/>
    </location>
</feature>
<keyword evidence="3 5" id="KW-0732">Signal</keyword>
<keyword evidence="7" id="KW-0378">Hydrolase</keyword>
<comment type="similarity">
    <text evidence="2 5">Belongs to the glycosyl hydrolase 72 family.</text>
</comment>